<name>A0AAU7JGR3_9HYPH</name>
<keyword evidence="1" id="KW-0812">Transmembrane</keyword>
<protein>
    <submittedName>
        <fullName evidence="3">Pilus assembly protein TadG-related protein</fullName>
    </submittedName>
</protein>
<sequence>MTCLDRLSARWTADDSGGVAIPLALSLPVIAAAAMLVVDGGRLFNLQTSVQAGADALALAAAAELDAKPDAIVRANRAIDRLVRNDARFASGGAALQASGVRYLKSLPSSDAQAIASASETTDPALAAYVEVRTAPVGFGSLFAKAAGATGFPTQVSATAVGGFDSVACNVTPLFMCNPFEGSALPLQAAARDPSFRRRLIAMKAKGSQYGAGNYGYLQPAYGNGGAAVKESLALDKPKGCYRQSGVELQTGNISSTAEAINVRFDMYAGGFSGNRGDPAYRPAQNVRKGYTGSSCGASPAYDPSLPPTDPANLGKPLGLPRDPCFYGGATCTFGGAATAGRIGGGDWDFEAYWTRSFGGGFPNGWSNANRPSRYEVYRYEIENGLTTRSTAGASGAGEKGAPACYTGGASTLTDDPDRRLFVGAIIDCQAAAAAGQLTGSSGGVIPVTGYARFFLTEPMDKNDGTIWAEMVELLEPGTPGARNVIRDTVQLYR</sequence>
<organism evidence="3">
    <name type="scientific">Alsobacter sp. KACC 23698</name>
    <dbReference type="NCBI Taxonomy" id="3149229"/>
    <lineage>
        <taxon>Bacteria</taxon>
        <taxon>Pseudomonadati</taxon>
        <taxon>Pseudomonadota</taxon>
        <taxon>Alphaproteobacteria</taxon>
        <taxon>Hyphomicrobiales</taxon>
        <taxon>Alsobacteraceae</taxon>
        <taxon>Alsobacter</taxon>
    </lineage>
</organism>
<dbReference type="Pfam" id="PF13400">
    <property type="entry name" value="Tad"/>
    <property type="match status" value="1"/>
</dbReference>
<feature type="domain" description="Putative Flp pilus-assembly TadG-like N-terminal" evidence="2">
    <location>
        <begin position="17"/>
        <end position="63"/>
    </location>
</feature>
<evidence type="ECO:0000256" key="1">
    <source>
        <dbReference type="SAM" id="Phobius"/>
    </source>
</evidence>
<proteinExistence type="predicted"/>
<dbReference type="AlphaFoldDB" id="A0AAU7JGR3"/>
<accession>A0AAU7JGR3</accession>
<gene>
    <name evidence="3" type="ORF">ABEG18_01035</name>
</gene>
<dbReference type="EMBL" id="CP157484">
    <property type="protein sequence ID" value="XBO39402.1"/>
    <property type="molecule type" value="Genomic_DNA"/>
</dbReference>
<keyword evidence="1" id="KW-0472">Membrane</keyword>
<dbReference type="RefSeq" id="WP_406856245.1">
    <property type="nucleotide sequence ID" value="NZ_CP157484.1"/>
</dbReference>
<evidence type="ECO:0000259" key="2">
    <source>
        <dbReference type="Pfam" id="PF13400"/>
    </source>
</evidence>
<feature type="transmembrane region" description="Helical" evidence="1">
    <location>
        <begin position="20"/>
        <end position="38"/>
    </location>
</feature>
<evidence type="ECO:0000313" key="3">
    <source>
        <dbReference type="EMBL" id="XBO39402.1"/>
    </source>
</evidence>
<dbReference type="InterPro" id="IPR028087">
    <property type="entry name" value="Tad_N"/>
</dbReference>
<keyword evidence="1" id="KW-1133">Transmembrane helix</keyword>
<reference evidence="3" key="1">
    <citation type="submission" date="2024-05" db="EMBL/GenBank/DDBJ databases">
        <authorList>
            <person name="Kim S."/>
            <person name="Heo J."/>
            <person name="Choi H."/>
            <person name="Choi Y."/>
            <person name="Kwon S.-W."/>
            <person name="Kim Y."/>
        </authorList>
    </citation>
    <scope>NUCLEOTIDE SEQUENCE</scope>
    <source>
        <strain evidence="3">KACC 23698</strain>
    </source>
</reference>